<name>A0A517YGB9_9BACT</name>
<keyword evidence="6 8" id="KW-1133">Transmembrane helix</keyword>
<dbReference type="OrthoDB" id="9761056at2"/>
<organism evidence="9 10">
    <name type="scientific">Anatilimnocola aggregata</name>
    <dbReference type="NCBI Taxonomy" id="2528021"/>
    <lineage>
        <taxon>Bacteria</taxon>
        <taxon>Pseudomonadati</taxon>
        <taxon>Planctomycetota</taxon>
        <taxon>Planctomycetia</taxon>
        <taxon>Pirellulales</taxon>
        <taxon>Pirellulaceae</taxon>
        <taxon>Anatilimnocola</taxon>
    </lineage>
</organism>
<keyword evidence="3 8" id="KW-0813">Transport</keyword>
<evidence type="ECO:0000256" key="4">
    <source>
        <dbReference type="ARBA" id="ARBA00022475"/>
    </source>
</evidence>
<dbReference type="AlphaFoldDB" id="A0A517YGB9"/>
<keyword evidence="10" id="KW-1185">Reference proteome</keyword>
<feature type="transmembrane region" description="Helical" evidence="8">
    <location>
        <begin position="473"/>
        <end position="501"/>
    </location>
</feature>
<evidence type="ECO:0000256" key="3">
    <source>
        <dbReference type="ARBA" id="ARBA00022448"/>
    </source>
</evidence>
<feature type="transmembrane region" description="Helical" evidence="8">
    <location>
        <begin position="6"/>
        <end position="21"/>
    </location>
</feature>
<dbReference type="GO" id="GO:0005886">
    <property type="term" value="C:plasma membrane"/>
    <property type="evidence" value="ECO:0007669"/>
    <property type="project" value="UniProtKB-SubCell"/>
</dbReference>
<evidence type="ECO:0000313" key="10">
    <source>
        <dbReference type="Proteomes" id="UP000315017"/>
    </source>
</evidence>
<dbReference type="Pfam" id="PF02652">
    <property type="entry name" value="Lactate_perm"/>
    <property type="match status" value="1"/>
</dbReference>
<proteinExistence type="inferred from homology"/>
<evidence type="ECO:0000256" key="2">
    <source>
        <dbReference type="ARBA" id="ARBA00010100"/>
    </source>
</evidence>
<feature type="transmembrane region" description="Helical" evidence="8">
    <location>
        <begin position="28"/>
        <end position="46"/>
    </location>
</feature>
<feature type="transmembrane region" description="Helical" evidence="8">
    <location>
        <begin position="149"/>
        <end position="167"/>
    </location>
</feature>
<dbReference type="NCBIfam" id="TIGR00795">
    <property type="entry name" value="lctP"/>
    <property type="match status" value="1"/>
</dbReference>
<keyword evidence="4 8" id="KW-1003">Cell membrane</keyword>
<dbReference type="PANTHER" id="PTHR30003:SF0">
    <property type="entry name" value="GLYCOLATE PERMEASE GLCA-RELATED"/>
    <property type="match status" value="1"/>
</dbReference>
<dbReference type="InterPro" id="IPR003804">
    <property type="entry name" value="Lactate_perm"/>
</dbReference>
<feature type="transmembrane region" description="Helical" evidence="8">
    <location>
        <begin position="350"/>
        <end position="370"/>
    </location>
</feature>
<comment type="function">
    <text evidence="8">Uptake of L-lactate across the membrane. Can also transport D-lactate and glycolate.</text>
</comment>
<evidence type="ECO:0000256" key="6">
    <source>
        <dbReference type="ARBA" id="ARBA00022989"/>
    </source>
</evidence>
<evidence type="ECO:0000256" key="8">
    <source>
        <dbReference type="RuleBase" id="RU365092"/>
    </source>
</evidence>
<feature type="transmembrane region" description="Helical" evidence="8">
    <location>
        <begin position="58"/>
        <end position="79"/>
    </location>
</feature>
<gene>
    <name evidence="9" type="primary">lutP</name>
    <name evidence="9" type="ORF">ETAA8_43770</name>
</gene>
<reference evidence="9 10" key="1">
    <citation type="submission" date="2019-02" db="EMBL/GenBank/DDBJ databases">
        <title>Deep-cultivation of Planctomycetes and their phenomic and genomic characterization uncovers novel biology.</title>
        <authorList>
            <person name="Wiegand S."/>
            <person name="Jogler M."/>
            <person name="Boedeker C."/>
            <person name="Pinto D."/>
            <person name="Vollmers J."/>
            <person name="Rivas-Marin E."/>
            <person name="Kohn T."/>
            <person name="Peeters S.H."/>
            <person name="Heuer A."/>
            <person name="Rast P."/>
            <person name="Oberbeckmann S."/>
            <person name="Bunk B."/>
            <person name="Jeske O."/>
            <person name="Meyerdierks A."/>
            <person name="Storesund J.E."/>
            <person name="Kallscheuer N."/>
            <person name="Luecker S."/>
            <person name="Lage O.M."/>
            <person name="Pohl T."/>
            <person name="Merkel B.J."/>
            <person name="Hornburger P."/>
            <person name="Mueller R.-W."/>
            <person name="Bruemmer F."/>
            <person name="Labrenz M."/>
            <person name="Spormann A.M."/>
            <person name="Op den Camp H."/>
            <person name="Overmann J."/>
            <person name="Amann R."/>
            <person name="Jetten M.S.M."/>
            <person name="Mascher T."/>
            <person name="Medema M.H."/>
            <person name="Devos D.P."/>
            <person name="Kaster A.-K."/>
            <person name="Ovreas L."/>
            <person name="Rohde M."/>
            <person name="Galperin M.Y."/>
            <person name="Jogler C."/>
        </authorList>
    </citation>
    <scope>NUCLEOTIDE SEQUENCE [LARGE SCALE GENOMIC DNA]</scope>
    <source>
        <strain evidence="9 10">ETA_A8</strain>
    </source>
</reference>
<keyword evidence="7 8" id="KW-0472">Membrane</keyword>
<feature type="transmembrane region" description="Helical" evidence="8">
    <location>
        <begin position="280"/>
        <end position="300"/>
    </location>
</feature>
<evidence type="ECO:0000256" key="7">
    <source>
        <dbReference type="ARBA" id="ARBA00023136"/>
    </source>
</evidence>
<feature type="transmembrane region" description="Helical" evidence="8">
    <location>
        <begin position="187"/>
        <end position="206"/>
    </location>
</feature>
<feature type="transmembrane region" description="Helical" evidence="8">
    <location>
        <begin position="215"/>
        <end position="235"/>
    </location>
</feature>
<evidence type="ECO:0000256" key="1">
    <source>
        <dbReference type="ARBA" id="ARBA00004651"/>
    </source>
</evidence>
<comment type="similarity">
    <text evidence="2 8">Belongs to the lactate permease family.</text>
</comment>
<dbReference type="KEGG" id="aagg:ETAA8_43770"/>
<comment type="subcellular location">
    <subcellularLocation>
        <location evidence="1 8">Cell membrane</location>
        <topology evidence="1 8">Multi-pass membrane protein</topology>
    </subcellularLocation>
</comment>
<evidence type="ECO:0000313" key="9">
    <source>
        <dbReference type="EMBL" id="QDU29270.1"/>
    </source>
</evidence>
<protein>
    <recommendedName>
        <fullName evidence="8">L-lactate permease</fullName>
    </recommendedName>
</protein>
<dbReference type="Proteomes" id="UP000315017">
    <property type="component" value="Chromosome"/>
</dbReference>
<dbReference type="GO" id="GO:0015295">
    <property type="term" value="F:solute:proton symporter activity"/>
    <property type="evidence" value="ECO:0007669"/>
    <property type="project" value="TreeGrafter"/>
</dbReference>
<accession>A0A517YGB9</accession>
<dbReference type="PANTHER" id="PTHR30003">
    <property type="entry name" value="L-LACTATE PERMEASE"/>
    <property type="match status" value="1"/>
</dbReference>
<feature type="transmembrane region" description="Helical" evidence="8">
    <location>
        <begin position="507"/>
        <end position="528"/>
    </location>
</feature>
<feature type="transmembrane region" description="Helical" evidence="8">
    <location>
        <begin position="429"/>
        <end position="452"/>
    </location>
</feature>
<keyword evidence="5 8" id="KW-0812">Transmembrane</keyword>
<dbReference type="EMBL" id="CP036274">
    <property type="protein sequence ID" value="QDU29270.1"/>
    <property type="molecule type" value="Genomic_DNA"/>
</dbReference>
<evidence type="ECO:0000256" key="5">
    <source>
        <dbReference type="ARBA" id="ARBA00022692"/>
    </source>
</evidence>
<dbReference type="GO" id="GO:0015129">
    <property type="term" value="F:lactate transmembrane transporter activity"/>
    <property type="evidence" value="ECO:0007669"/>
    <property type="project" value="UniProtKB-UniRule"/>
</dbReference>
<sequence length="529" mass="56076">MTAADLIFAAGPVLLLIYWMTKRAPIPSAKALPLAAIMAYGVRLVWFGTDANLVNASVMAGLLVALTPIFIVWGAIFLFRTMEHCGAMDTIRHWLNHLSRNRVAQVVIIGWSFQFLIEGASGFGTPAALAAPLLVGVGFPPLRVAMACLILNSVPVSFGAVGTPTWFGFAQLGLTEEEFLAVAWKTALVHSAAACVVPLLAFRLLISWQEIWRNLIFIYLALAASVVPMFLLALVDDEFPAVAGGLIGLLVTVWLARHRVGLAREDEGEETSGATPTTRAVVKALFPLWATVLVLLATRIPAFGLRGLLTAAVPGWDFPLGSLGSLSISQSLVLSLRGIFGTDTDWTHQILYVPSLIPFILVSIVSWRVLSAPAGTARSVWQESAAQMRNPILALLGALVFVRLLTVGGDKSSVILIGSSLAAATGDCWQYLAAYLGALGAFFAGSCTISNLTFGPIQDSIATRMGLDHTTILALQSVGGAMGNMIAIHNIVAVCSVLGLVNQEGEILKRTVGPMLLYGAIAAALAVIL</sequence>
<feature type="transmembrane region" description="Helical" evidence="8">
    <location>
        <begin position="391"/>
        <end position="409"/>
    </location>
</feature>
<dbReference type="RefSeq" id="WP_145092854.1">
    <property type="nucleotide sequence ID" value="NZ_CP036274.1"/>
</dbReference>
<feature type="transmembrane region" description="Helical" evidence="8">
    <location>
        <begin position="241"/>
        <end position="260"/>
    </location>
</feature>